<dbReference type="GeneID" id="85348923"/>
<evidence type="ECO:0008006" key="4">
    <source>
        <dbReference type="Google" id="ProtNLM"/>
    </source>
</evidence>
<feature type="chain" id="PRO_5041373651" description="Secreted protein" evidence="1">
    <location>
        <begin position="19"/>
        <end position="100"/>
    </location>
</feature>
<reference evidence="2" key="1">
    <citation type="submission" date="2023-06" db="EMBL/GenBank/DDBJ databases">
        <authorList>
            <consortium name="Lawrence Berkeley National Laboratory"/>
            <person name="Ahrendt S."/>
            <person name="Sahu N."/>
            <person name="Indic B."/>
            <person name="Wong-Bajracharya J."/>
            <person name="Merenyi Z."/>
            <person name="Ke H.-M."/>
            <person name="Monk M."/>
            <person name="Kocsube S."/>
            <person name="Drula E."/>
            <person name="Lipzen A."/>
            <person name="Balint B."/>
            <person name="Henrissat B."/>
            <person name="Andreopoulos B."/>
            <person name="Martin F.M."/>
            <person name="Harder C.B."/>
            <person name="Rigling D."/>
            <person name="Ford K.L."/>
            <person name="Foster G.D."/>
            <person name="Pangilinan J."/>
            <person name="Papanicolaou A."/>
            <person name="Barry K."/>
            <person name="LaButti K."/>
            <person name="Viragh M."/>
            <person name="Koriabine M."/>
            <person name="Yan M."/>
            <person name="Riley R."/>
            <person name="Champramary S."/>
            <person name="Plett K.L."/>
            <person name="Tsai I.J."/>
            <person name="Slot J."/>
            <person name="Sipos G."/>
            <person name="Plett J."/>
            <person name="Nagy L.G."/>
            <person name="Grigoriev I.V."/>
        </authorList>
    </citation>
    <scope>NUCLEOTIDE SEQUENCE</scope>
    <source>
        <strain evidence="2">CCBAS 213</strain>
    </source>
</reference>
<evidence type="ECO:0000313" key="3">
    <source>
        <dbReference type="Proteomes" id="UP001175211"/>
    </source>
</evidence>
<accession>A0AA39MRP0</accession>
<dbReference type="EMBL" id="JAUEPS010000059">
    <property type="protein sequence ID" value="KAK0443330.1"/>
    <property type="molecule type" value="Genomic_DNA"/>
</dbReference>
<name>A0AA39MRP0_ARMTA</name>
<sequence>MKILLCLVLAPPMSTVCTTHTMKSRLGRVLVTQTRRLSLSQGRPHSMLQSMYRSLLPSLLPHTGIDSPKTLYISTPGSGGCSHSLFEHARDVPNSLHLRL</sequence>
<proteinExistence type="predicted"/>
<organism evidence="2 3">
    <name type="scientific">Armillaria tabescens</name>
    <name type="common">Ringless honey mushroom</name>
    <name type="synonym">Agaricus tabescens</name>
    <dbReference type="NCBI Taxonomy" id="1929756"/>
    <lineage>
        <taxon>Eukaryota</taxon>
        <taxon>Fungi</taxon>
        <taxon>Dikarya</taxon>
        <taxon>Basidiomycota</taxon>
        <taxon>Agaricomycotina</taxon>
        <taxon>Agaricomycetes</taxon>
        <taxon>Agaricomycetidae</taxon>
        <taxon>Agaricales</taxon>
        <taxon>Marasmiineae</taxon>
        <taxon>Physalacriaceae</taxon>
        <taxon>Desarmillaria</taxon>
    </lineage>
</organism>
<gene>
    <name evidence="2" type="ORF">EV420DRAFT_1026787</name>
</gene>
<dbReference type="Proteomes" id="UP001175211">
    <property type="component" value="Unassembled WGS sequence"/>
</dbReference>
<dbReference type="AlphaFoldDB" id="A0AA39MRP0"/>
<protein>
    <recommendedName>
        <fullName evidence="4">Secreted protein</fullName>
    </recommendedName>
</protein>
<comment type="caution">
    <text evidence="2">The sequence shown here is derived from an EMBL/GenBank/DDBJ whole genome shotgun (WGS) entry which is preliminary data.</text>
</comment>
<dbReference type="RefSeq" id="XP_060324649.1">
    <property type="nucleotide sequence ID" value="XM_060465375.1"/>
</dbReference>
<evidence type="ECO:0000256" key="1">
    <source>
        <dbReference type="SAM" id="SignalP"/>
    </source>
</evidence>
<keyword evidence="3" id="KW-1185">Reference proteome</keyword>
<feature type="signal peptide" evidence="1">
    <location>
        <begin position="1"/>
        <end position="18"/>
    </location>
</feature>
<keyword evidence="1" id="KW-0732">Signal</keyword>
<evidence type="ECO:0000313" key="2">
    <source>
        <dbReference type="EMBL" id="KAK0443330.1"/>
    </source>
</evidence>